<gene>
    <name evidence="2" type="ORF">QR98_0070850</name>
</gene>
<name>A0A132ACB5_SARSC</name>
<feature type="region of interest" description="Disordered" evidence="1">
    <location>
        <begin position="218"/>
        <end position="240"/>
    </location>
</feature>
<reference evidence="2 3" key="1">
    <citation type="journal article" date="2015" name="Parasit. Vectors">
        <title>Draft genome of the scabies mite.</title>
        <authorList>
            <person name="Rider S.D.Jr."/>
            <person name="Morgan M.S."/>
            <person name="Arlian L.G."/>
        </authorList>
    </citation>
    <scope>NUCLEOTIDE SEQUENCE [LARGE SCALE GENOMIC DNA]</scope>
    <source>
        <strain evidence="2">Arlian Lab</strain>
    </source>
</reference>
<dbReference type="VEuPathDB" id="VectorBase:SSCA003003"/>
<comment type="caution">
    <text evidence="2">The sequence shown here is derived from an EMBL/GenBank/DDBJ whole genome shotgun (WGS) entry which is preliminary data.</text>
</comment>
<evidence type="ECO:0000256" key="1">
    <source>
        <dbReference type="SAM" id="MobiDB-lite"/>
    </source>
</evidence>
<dbReference type="EMBL" id="JXLN01012517">
    <property type="protein sequence ID" value="KPM08563.1"/>
    <property type="molecule type" value="Genomic_DNA"/>
</dbReference>
<dbReference type="OrthoDB" id="431720at2759"/>
<organism evidence="2 3">
    <name type="scientific">Sarcoptes scabiei</name>
    <name type="common">Itch mite</name>
    <name type="synonym">Acarus scabiei</name>
    <dbReference type="NCBI Taxonomy" id="52283"/>
    <lineage>
        <taxon>Eukaryota</taxon>
        <taxon>Metazoa</taxon>
        <taxon>Ecdysozoa</taxon>
        <taxon>Arthropoda</taxon>
        <taxon>Chelicerata</taxon>
        <taxon>Arachnida</taxon>
        <taxon>Acari</taxon>
        <taxon>Acariformes</taxon>
        <taxon>Sarcoptiformes</taxon>
        <taxon>Astigmata</taxon>
        <taxon>Psoroptidia</taxon>
        <taxon>Sarcoptoidea</taxon>
        <taxon>Sarcoptidae</taxon>
        <taxon>Sarcoptinae</taxon>
        <taxon>Sarcoptes</taxon>
    </lineage>
</organism>
<dbReference type="AlphaFoldDB" id="A0A132ACB5"/>
<evidence type="ECO:0000313" key="3">
    <source>
        <dbReference type="Proteomes" id="UP000616769"/>
    </source>
</evidence>
<feature type="compositionally biased region" description="Basic and acidic residues" evidence="1">
    <location>
        <begin position="114"/>
        <end position="128"/>
    </location>
</feature>
<protein>
    <submittedName>
        <fullName evidence="2">Uncharacterized protein</fullName>
    </submittedName>
</protein>
<accession>A0A132ACB5</accession>
<dbReference type="Proteomes" id="UP000616769">
    <property type="component" value="Unassembled WGS sequence"/>
</dbReference>
<evidence type="ECO:0000313" key="2">
    <source>
        <dbReference type="EMBL" id="KPM08563.1"/>
    </source>
</evidence>
<sequence>MLHVRSYSVRVKRRNLETVSSFRKNLQRRRVGGGGGGTTSSTASPSIGLGSDDGLNLSRASSLRSTRESRHKPATDRIDTSESNPKNYLIDDVDVNSGDGCDHSTITKPFSLDDVNKRDENGDDEQHTNQKQNYAMIKFNENDHSRFKSILYHSDDNNLDRKLKFSSQIHSKQSQQHRQSKRIDDFDWNRKKINQCNLKTDETISCDSDFVGVGITVDHHHDDQNDQDQDHLPPGEKFDLEKKKYQTRRSITSSFKRRFRLRLVPQSDTIHQISSSASIY</sequence>
<feature type="region of interest" description="Disordered" evidence="1">
    <location>
        <begin position="27"/>
        <end position="130"/>
    </location>
</feature>
<feature type="compositionally biased region" description="Basic and acidic residues" evidence="1">
    <location>
        <begin position="65"/>
        <end position="80"/>
    </location>
</feature>
<proteinExistence type="predicted"/>